<organism evidence="1 2">
    <name type="scientific">Oleoguttula mirabilis</name>
    <dbReference type="NCBI Taxonomy" id="1507867"/>
    <lineage>
        <taxon>Eukaryota</taxon>
        <taxon>Fungi</taxon>
        <taxon>Dikarya</taxon>
        <taxon>Ascomycota</taxon>
        <taxon>Pezizomycotina</taxon>
        <taxon>Dothideomycetes</taxon>
        <taxon>Dothideomycetidae</taxon>
        <taxon>Mycosphaerellales</taxon>
        <taxon>Teratosphaeriaceae</taxon>
        <taxon>Oleoguttula</taxon>
    </lineage>
</organism>
<sequence>MAIPANVAVTENDILSLPDDPSFDPGRVLDLWEAAMHIVHDVEVATDNHKKEDAREGLVQMSMDVRRRLGARKTLEEAQLRSSIDCVPVPADETYESLLE</sequence>
<gene>
    <name evidence="1" type="ORF">LTR36_002305</name>
</gene>
<keyword evidence="2" id="KW-1185">Reference proteome</keyword>
<accession>A0AAV9JLK8</accession>
<evidence type="ECO:0000313" key="2">
    <source>
        <dbReference type="Proteomes" id="UP001324427"/>
    </source>
</evidence>
<dbReference type="EMBL" id="JAVFHQ010000016">
    <property type="protein sequence ID" value="KAK4546168.1"/>
    <property type="molecule type" value="Genomic_DNA"/>
</dbReference>
<dbReference type="AlphaFoldDB" id="A0AAV9JLK8"/>
<comment type="caution">
    <text evidence="1">The sequence shown here is derived from an EMBL/GenBank/DDBJ whole genome shotgun (WGS) entry which is preliminary data.</text>
</comment>
<dbReference type="Proteomes" id="UP001324427">
    <property type="component" value="Unassembled WGS sequence"/>
</dbReference>
<protein>
    <submittedName>
        <fullName evidence="1">Uncharacterized protein</fullName>
    </submittedName>
</protein>
<name>A0AAV9JLK8_9PEZI</name>
<reference evidence="1 2" key="1">
    <citation type="submission" date="2021-11" db="EMBL/GenBank/DDBJ databases">
        <title>Black yeast isolated from Biological Soil Crust.</title>
        <authorList>
            <person name="Kurbessoian T."/>
        </authorList>
    </citation>
    <scope>NUCLEOTIDE SEQUENCE [LARGE SCALE GENOMIC DNA]</scope>
    <source>
        <strain evidence="1 2">CCFEE 5522</strain>
    </source>
</reference>
<proteinExistence type="predicted"/>
<evidence type="ECO:0000313" key="1">
    <source>
        <dbReference type="EMBL" id="KAK4546168.1"/>
    </source>
</evidence>